<dbReference type="InterPro" id="IPR036010">
    <property type="entry name" value="2Fe-2S_ferredoxin-like_sf"/>
</dbReference>
<protein>
    <submittedName>
        <fullName evidence="8">(2Fe-2S)-binding protein</fullName>
    </submittedName>
</protein>
<sequence>MSHADWEGQAKFTINGREVVGYKGETILEVARREGFDIPTLCYHEALEPYAACRLCLVEVTTGRRTKLVTSCIYEVAPDIEVKTSTERVIRNRKAVLELLLARAPDASLIQKLAREYGIKKSRYPLVLNDKCILCGLCVRACHEIIGASAIGFIDRGTERHVGPPIERLSERCIGCGTCVYICPTAAISLKDVSKPMPGVHDHPHDYEAPDCDACGELGLEAPQEKKA</sequence>
<dbReference type="Gene3D" id="3.30.70.20">
    <property type="match status" value="1"/>
</dbReference>
<name>A0A532V800_UNCT6</name>
<evidence type="ECO:0000256" key="2">
    <source>
        <dbReference type="ARBA" id="ARBA00022723"/>
    </source>
</evidence>
<accession>A0A532V800</accession>
<dbReference type="Pfam" id="PF14697">
    <property type="entry name" value="Fer4_21"/>
    <property type="match status" value="1"/>
</dbReference>
<evidence type="ECO:0000313" key="8">
    <source>
        <dbReference type="EMBL" id="TKJ43272.1"/>
    </source>
</evidence>
<reference evidence="8 9" key="1">
    <citation type="submission" date="2017-06" db="EMBL/GenBank/DDBJ databases">
        <title>Novel microbial phyla capable of carbon fixation and sulfur reduction in deep-sea sediments.</title>
        <authorList>
            <person name="Huang J."/>
            <person name="Baker B."/>
            <person name="Wang Y."/>
        </authorList>
    </citation>
    <scope>NUCLEOTIDE SEQUENCE [LARGE SCALE GENOMIC DNA]</scope>
    <source>
        <strain evidence="8">B3_TA06</strain>
    </source>
</reference>
<dbReference type="PROSITE" id="PS51379">
    <property type="entry name" value="4FE4S_FER_2"/>
    <property type="match status" value="2"/>
</dbReference>
<feature type="domain" description="2Fe-2S ferredoxin-type" evidence="6">
    <location>
        <begin position="8"/>
        <end position="88"/>
    </location>
</feature>
<feature type="domain" description="4Fe-4S ferredoxin-type" evidence="7">
    <location>
        <begin position="164"/>
        <end position="193"/>
    </location>
</feature>
<dbReference type="GO" id="GO:0042773">
    <property type="term" value="P:ATP synthesis coupled electron transport"/>
    <property type="evidence" value="ECO:0007669"/>
    <property type="project" value="InterPro"/>
</dbReference>
<keyword evidence="4" id="KW-0408">Iron</keyword>
<comment type="caution">
    <text evidence="8">The sequence shown here is derived from an EMBL/GenBank/DDBJ whole genome shotgun (WGS) entry which is preliminary data.</text>
</comment>
<evidence type="ECO:0000256" key="3">
    <source>
        <dbReference type="ARBA" id="ARBA00022737"/>
    </source>
</evidence>
<keyword evidence="2" id="KW-0479">Metal-binding</keyword>
<dbReference type="Proteomes" id="UP000317778">
    <property type="component" value="Unassembled WGS sequence"/>
</dbReference>
<evidence type="ECO:0000313" key="9">
    <source>
        <dbReference type="Proteomes" id="UP000317778"/>
    </source>
</evidence>
<dbReference type="PANTHER" id="PTHR24960">
    <property type="entry name" value="PHOTOSYSTEM I IRON-SULFUR CENTER-RELATED"/>
    <property type="match status" value="1"/>
</dbReference>
<dbReference type="PANTHER" id="PTHR24960:SF84">
    <property type="entry name" value="HYDROGENASE SUBUNIT"/>
    <property type="match status" value="1"/>
</dbReference>
<dbReference type="FunFam" id="3.30.70.20:FF:000035">
    <property type="entry name" value="Iron hydrogenase 1"/>
    <property type="match status" value="1"/>
</dbReference>
<keyword evidence="1" id="KW-0004">4Fe-4S</keyword>
<dbReference type="PROSITE" id="PS51085">
    <property type="entry name" value="2FE2S_FER_2"/>
    <property type="match status" value="1"/>
</dbReference>
<evidence type="ECO:0000259" key="6">
    <source>
        <dbReference type="PROSITE" id="PS51085"/>
    </source>
</evidence>
<dbReference type="GO" id="GO:0051539">
    <property type="term" value="F:4 iron, 4 sulfur cluster binding"/>
    <property type="evidence" value="ECO:0007669"/>
    <property type="project" value="UniProtKB-KW"/>
</dbReference>
<feature type="domain" description="4Fe-4S ferredoxin-type" evidence="7">
    <location>
        <begin position="123"/>
        <end position="156"/>
    </location>
</feature>
<dbReference type="GO" id="GO:0046872">
    <property type="term" value="F:metal ion binding"/>
    <property type="evidence" value="ECO:0007669"/>
    <property type="project" value="UniProtKB-KW"/>
</dbReference>
<dbReference type="PROSITE" id="PS00641">
    <property type="entry name" value="COMPLEX1_75K_1"/>
    <property type="match status" value="1"/>
</dbReference>
<proteinExistence type="predicted"/>
<dbReference type="InterPro" id="IPR017896">
    <property type="entry name" value="4Fe4S_Fe-S-bd"/>
</dbReference>
<dbReference type="AlphaFoldDB" id="A0A532V800"/>
<dbReference type="Pfam" id="PF13510">
    <property type="entry name" value="Fer2_4"/>
    <property type="match status" value="1"/>
</dbReference>
<dbReference type="SUPFAM" id="SSF54862">
    <property type="entry name" value="4Fe-4S ferredoxins"/>
    <property type="match status" value="1"/>
</dbReference>
<dbReference type="Gene3D" id="3.10.20.740">
    <property type="match status" value="1"/>
</dbReference>
<gene>
    <name evidence="8" type="ORF">CEE36_04360</name>
</gene>
<keyword evidence="5" id="KW-0411">Iron-sulfur</keyword>
<dbReference type="InterPro" id="IPR050157">
    <property type="entry name" value="PSI_iron-sulfur_center"/>
</dbReference>
<dbReference type="SUPFAM" id="SSF54292">
    <property type="entry name" value="2Fe-2S ferredoxin-like"/>
    <property type="match status" value="1"/>
</dbReference>
<evidence type="ECO:0000256" key="5">
    <source>
        <dbReference type="ARBA" id="ARBA00023014"/>
    </source>
</evidence>
<dbReference type="InterPro" id="IPR017900">
    <property type="entry name" value="4Fe4S_Fe_S_CS"/>
</dbReference>
<dbReference type="InterPro" id="IPR000283">
    <property type="entry name" value="NADH_UbQ_OxRdtase_75kDa_su_CS"/>
</dbReference>
<evidence type="ECO:0000259" key="7">
    <source>
        <dbReference type="PROSITE" id="PS51379"/>
    </source>
</evidence>
<evidence type="ECO:0000256" key="1">
    <source>
        <dbReference type="ARBA" id="ARBA00022485"/>
    </source>
</evidence>
<dbReference type="GO" id="GO:0008137">
    <property type="term" value="F:NADH dehydrogenase (ubiquinone) activity"/>
    <property type="evidence" value="ECO:0007669"/>
    <property type="project" value="InterPro"/>
</dbReference>
<evidence type="ECO:0000256" key="4">
    <source>
        <dbReference type="ARBA" id="ARBA00023004"/>
    </source>
</evidence>
<keyword evidence="3" id="KW-0677">Repeat</keyword>
<dbReference type="EMBL" id="NJBO01000005">
    <property type="protein sequence ID" value="TKJ43272.1"/>
    <property type="molecule type" value="Genomic_DNA"/>
</dbReference>
<dbReference type="CDD" id="cd00207">
    <property type="entry name" value="fer2"/>
    <property type="match status" value="1"/>
</dbReference>
<organism evidence="8 9">
    <name type="scientific">candidate division TA06 bacterium B3_TA06</name>
    <dbReference type="NCBI Taxonomy" id="2012487"/>
    <lineage>
        <taxon>Bacteria</taxon>
        <taxon>Bacteria division TA06</taxon>
    </lineage>
</organism>
<dbReference type="InterPro" id="IPR001041">
    <property type="entry name" value="2Fe-2S_ferredoxin-type"/>
</dbReference>
<dbReference type="PROSITE" id="PS00198">
    <property type="entry name" value="4FE4S_FER_1"/>
    <property type="match status" value="1"/>
</dbReference>
<dbReference type="GO" id="GO:0016020">
    <property type="term" value="C:membrane"/>
    <property type="evidence" value="ECO:0007669"/>
    <property type="project" value="InterPro"/>
</dbReference>